<proteinExistence type="predicted"/>
<dbReference type="Proteomes" id="UP000037822">
    <property type="component" value="Unassembled WGS sequence"/>
</dbReference>
<reference evidence="1 2" key="1">
    <citation type="submission" date="2015-07" db="EMBL/GenBank/DDBJ databases">
        <title>Whole genome sequencing of Bosea vaviloviae isolated from cave pool.</title>
        <authorList>
            <person name="Tan N.E.H."/>
            <person name="Lee Y.P."/>
            <person name="Gan H.M."/>
            <person name="Barton H."/>
            <person name="Savka M.A."/>
        </authorList>
    </citation>
    <scope>NUCLEOTIDE SEQUENCE [LARGE SCALE GENOMIC DNA]</scope>
    <source>
        <strain evidence="1 2">SD260</strain>
    </source>
</reference>
<gene>
    <name evidence="1" type="ORF">AE618_07895</name>
</gene>
<name>A0A0N1F6B4_9HYPH</name>
<protein>
    <recommendedName>
        <fullName evidence="3">Lipoprotein</fullName>
    </recommendedName>
</protein>
<accession>A0A0N1F6B4</accession>
<dbReference type="AlphaFoldDB" id="A0A0N1F6B4"/>
<evidence type="ECO:0000313" key="2">
    <source>
        <dbReference type="Proteomes" id="UP000037822"/>
    </source>
</evidence>
<evidence type="ECO:0008006" key="3">
    <source>
        <dbReference type="Google" id="ProtNLM"/>
    </source>
</evidence>
<evidence type="ECO:0000313" key="1">
    <source>
        <dbReference type="EMBL" id="KPH81647.1"/>
    </source>
</evidence>
<dbReference type="EMBL" id="LGSZ01000028">
    <property type="protein sequence ID" value="KPH81647.1"/>
    <property type="molecule type" value="Genomic_DNA"/>
</dbReference>
<dbReference type="PATRIC" id="fig|1526658.3.peg.2257"/>
<sequence>MQAGGLSRTTSQNRAKIGLRQGVSRPLGLEPAVAARRLLRYNAVMTRMLALILGLLALSGCITQRTDPADQGLCESETTRNGKIRIVCH</sequence>
<keyword evidence="2" id="KW-1185">Reference proteome</keyword>
<comment type="caution">
    <text evidence="1">The sequence shown here is derived from an EMBL/GenBank/DDBJ whole genome shotgun (WGS) entry which is preliminary data.</text>
</comment>
<organism evidence="1 2">
    <name type="scientific">Bosea vaviloviae</name>
    <dbReference type="NCBI Taxonomy" id="1526658"/>
    <lineage>
        <taxon>Bacteria</taxon>
        <taxon>Pseudomonadati</taxon>
        <taxon>Pseudomonadota</taxon>
        <taxon>Alphaproteobacteria</taxon>
        <taxon>Hyphomicrobiales</taxon>
        <taxon>Boseaceae</taxon>
        <taxon>Bosea</taxon>
    </lineage>
</organism>